<comment type="caution">
    <text evidence="2">The sequence shown here is derived from an EMBL/GenBank/DDBJ whole genome shotgun (WGS) entry which is preliminary data.</text>
</comment>
<gene>
    <name evidence="2" type="ORF">J2Z66_000828</name>
</gene>
<evidence type="ECO:0000313" key="2">
    <source>
        <dbReference type="EMBL" id="MBP1989233.1"/>
    </source>
</evidence>
<dbReference type="InterPro" id="IPR013766">
    <property type="entry name" value="Thioredoxin_domain"/>
</dbReference>
<dbReference type="Gene3D" id="3.40.30.10">
    <property type="entry name" value="Glutaredoxin"/>
    <property type="match status" value="1"/>
</dbReference>
<keyword evidence="2" id="KW-0413">Isomerase</keyword>
<organism evidence="2 3">
    <name type="scientific">Paenibacillus eucommiae</name>
    <dbReference type="NCBI Taxonomy" id="1355755"/>
    <lineage>
        <taxon>Bacteria</taxon>
        <taxon>Bacillati</taxon>
        <taxon>Bacillota</taxon>
        <taxon>Bacilli</taxon>
        <taxon>Bacillales</taxon>
        <taxon>Paenibacillaceae</taxon>
        <taxon>Paenibacillus</taxon>
    </lineage>
</organism>
<protein>
    <submittedName>
        <fullName evidence="2">Thiol-disulfide isomerase/thioredoxin</fullName>
    </submittedName>
</protein>
<evidence type="ECO:0000313" key="3">
    <source>
        <dbReference type="Proteomes" id="UP001519287"/>
    </source>
</evidence>
<dbReference type="GO" id="GO:0016853">
    <property type="term" value="F:isomerase activity"/>
    <property type="evidence" value="ECO:0007669"/>
    <property type="project" value="UniProtKB-KW"/>
</dbReference>
<feature type="domain" description="Thioredoxin" evidence="1">
    <location>
        <begin position="65"/>
        <end position="147"/>
    </location>
</feature>
<proteinExistence type="predicted"/>
<dbReference type="CDD" id="cd02947">
    <property type="entry name" value="TRX_family"/>
    <property type="match status" value="1"/>
</dbReference>
<accession>A0ABS4INZ3</accession>
<reference evidence="2 3" key="1">
    <citation type="submission" date="2021-03" db="EMBL/GenBank/DDBJ databases">
        <title>Genomic Encyclopedia of Type Strains, Phase IV (KMG-IV): sequencing the most valuable type-strain genomes for metagenomic binning, comparative biology and taxonomic classification.</title>
        <authorList>
            <person name="Goeker M."/>
        </authorList>
    </citation>
    <scope>NUCLEOTIDE SEQUENCE [LARGE SCALE GENOMIC DNA]</scope>
    <source>
        <strain evidence="2 3">DSM 26048</strain>
    </source>
</reference>
<sequence>MKKLLIYLGIVVILFGALYVVNQQSKKVDDAKYADNPYGVAASKLNPATVALLNDPNYQDIILPKKLEEKIANKESFFVYYFKSDCSHCMITTPVIKPVEKEAGVTVHQFNLLEYDKGWQKYNIRVTPTLVYYKDGKEVERMEGGVPETPGGPGNTPATFKQFFEKYKS</sequence>
<dbReference type="EMBL" id="JAGGLB010000002">
    <property type="protein sequence ID" value="MBP1989233.1"/>
    <property type="molecule type" value="Genomic_DNA"/>
</dbReference>
<dbReference type="Pfam" id="PF00085">
    <property type="entry name" value="Thioredoxin"/>
    <property type="match status" value="1"/>
</dbReference>
<dbReference type="Proteomes" id="UP001519287">
    <property type="component" value="Unassembled WGS sequence"/>
</dbReference>
<dbReference type="RefSeq" id="WP_209970064.1">
    <property type="nucleotide sequence ID" value="NZ_JAGGLB010000002.1"/>
</dbReference>
<name>A0ABS4INZ3_9BACL</name>
<dbReference type="SUPFAM" id="SSF52833">
    <property type="entry name" value="Thioredoxin-like"/>
    <property type="match status" value="1"/>
</dbReference>
<dbReference type="InterPro" id="IPR036249">
    <property type="entry name" value="Thioredoxin-like_sf"/>
</dbReference>
<evidence type="ECO:0000259" key="1">
    <source>
        <dbReference type="Pfam" id="PF00085"/>
    </source>
</evidence>
<keyword evidence="3" id="KW-1185">Reference proteome</keyword>